<evidence type="ECO:0000313" key="1">
    <source>
        <dbReference type="EMBL" id="KKS45655.1"/>
    </source>
</evidence>
<dbReference type="Proteomes" id="UP000034951">
    <property type="component" value="Unassembled WGS sequence"/>
</dbReference>
<accession>A0A0G0ZAE0</accession>
<dbReference type="EMBL" id="LCDE01000017">
    <property type="protein sequence ID" value="KKS45655.1"/>
    <property type="molecule type" value="Genomic_DNA"/>
</dbReference>
<comment type="caution">
    <text evidence="1">The sequence shown here is derived from an EMBL/GenBank/DDBJ whole genome shotgun (WGS) entry which is preliminary data.</text>
</comment>
<sequence length="119" mass="13552">MEIIEKQTQESDSKTIETLPDGTTVEKEIIRIKNLNGTEVALEKTLKTKGEEYLEETIRDVASGKILVYTNFEELLQISSGETFLEKVFGVPQREDQKSAIAFLPKQFMKKTIDKIRGN</sequence>
<reference evidence="1 2" key="1">
    <citation type="journal article" date="2015" name="Nature">
        <title>rRNA introns, odd ribosomes, and small enigmatic genomes across a large radiation of phyla.</title>
        <authorList>
            <person name="Brown C.T."/>
            <person name="Hug L.A."/>
            <person name="Thomas B.C."/>
            <person name="Sharon I."/>
            <person name="Castelle C.J."/>
            <person name="Singh A."/>
            <person name="Wilkins M.J."/>
            <person name="Williams K.H."/>
            <person name="Banfield J.F."/>
        </authorList>
    </citation>
    <scope>NUCLEOTIDE SEQUENCE [LARGE SCALE GENOMIC DNA]</scope>
</reference>
<dbReference type="AlphaFoldDB" id="A0A0G0ZAE0"/>
<proteinExistence type="predicted"/>
<name>A0A0G0ZAE0_9BACT</name>
<evidence type="ECO:0000313" key="2">
    <source>
        <dbReference type="Proteomes" id="UP000034951"/>
    </source>
</evidence>
<organism evidence="1 2">
    <name type="scientific">Candidatus Azambacteria bacterium GW2011_GWA1_42_19</name>
    <dbReference type="NCBI Taxonomy" id="1618609"/>
    <lineage>
        <taxon>Bacteria</taxon>
        <taxon>Candidatus Azamiibacteriota</taxon>
    </lineage>
</organism>
<protein>
    <submittedName>
        <fullName evidence="1">Uncharacterized protein</fullName>
    </submittedName>
</protein>
<gene>
    <name evidence="1" type="ORF">UV10_C0017G0021</name>
</gene>